<comment type="subcellular location">
    <subcellularLocation>
        <location evidence="1">Cytoplasm</location>
    </subcellularLocation>
</comment>
<keyword evidence="6" id="KW-0479">Metal-binding</keyword>
<dbReference type="InterPro" id="IPR027417">
    <property type="entry name" value="P-loop_NTPase"/>
</dbReference>
<dbReference type="PANTHER" id="PTHR33540:SF2">
    <property type="entry name" value="TRNA THREONYLCARBAMOYLADENOSINE BIOSYNTHESIS PROTEIN TSAE"/>
    <property type="match status" value="1"/>
</dbReference>
<keyword evidence="11" id="KW-0808">Transferase</keyword>
<dbReference type="AlphaFoldDB" id="A0A1F5GYJ7"/>
<dbReference type="EMBL" id="MFBO01000041">
    <property type="protein sequence ID" value="OGD96966.1"/>
    <property type="molecule type" value="Genomic_DNA"/>
</dbReference>
<evidence type="ECO:0000313" key="11">
    <source>
        <dbReference type="EMBL" id="OGD96966.1"/>
    </source>
</evidence>
<dbReference type="InterPro" id="IPR003442">
    <property type="entry name" value="T6A_TsaE"/>
</dbReference>
<dbReference type="GO" id="GO:0016740">
    <property type="term" value="F:transferase activity"/>
    <property type="evidence" value="ECO:0007669"/>
    <property type="project" value="UniProtKB-KW"/>
</dbReference>
<dbReference type="PANTHER" id="PTHR33540">
    <property type="entry name" value="TRNA THREONYLCARBAMOYLADENOSINE BIOSYNTHESIS PROTEIN TSAE"/>
    <property type="match status" value="1"/>
</dbReference>
<evidence type="ECO:0000256" key="1">
    <source>
        <dbReference type="ARBA" id="ARBA00004496"/>
    </source>
</evidence>
<gene>
    <name evidence="11" type="ORF">A3A49_02525</name>
</gene>
<evidence type="ECO:0000256" key="2">
    <source>
        <dbReference type="ARBA" id="ARBA00007599"/>
    </source>
</evidence>
<evidence type="ECO:0000256" key="6">
    <source>
        <dbReference type="ARBA" id="ARBA00022723"/>
    </source>
</evidence>
<reference evidence="11 12" key="1">
    <citation type="journal article" date="2016" name="Nat. Commun.">
        <title>Thousands of microbial genomes shed light on interconnected biogeochemical processes in an aquifer system.</title>
        <authorList>
            <person name="Anantharaman K."/>
            <person name="Brown C.T."/>
            <person name="Hug L.A."/>
            <person name="Sharon I."/>
            <person name="Castelle C.J."/>
            <person name="Probst A.J."/>
            <person name="Thomas B.C."/>
            <person name="Singh A."/>
            <person name="Wilkins M.J."/>
            <person name="Karaoz U."/>
            <person name="Brodie E.L."/>
            <person name="Williams K.H."/>
            <person name="Hubbard S.S."/>
            <person name="Banfield J.F."/>
        </authorList>
    </citation>
    <scope>NUCLEOTIDE SEQUENCE [LARGE SCALE GENOMIC DNA]</scope>
</reference>
<evidence type="ECO:0000256" key="4">
    <source>
        <dbReference type="ARBA" id="ARBA00022490"/>
    </source>
</evidence>
<comment type="similarity">
    <text evidence="2">Belongs to the TsaE family.</text>
</comment>
<dbReference type="SUPFAM" id="SSF52540">
    <property type="entry name" value="P-loop containing nucleoside triphosphate hydrolases"/>
    <property type="match status" value="1"/>
</dbReference>
<name>A0A1F5GYJ7_9BACT</name>
<keyword evidence="8" id="KW-0067">ATP-binding</keyword>
<dbReference type="Proteomes" id="UP000176740">
    <property type="component" value="Unassembled WGS sequence"/>
</dbReference>
<evidence type="ECO:0000256" key="3">
    <source>
        <dbReference type="ARBA" id="ARBA00019010"/>
    </source>
</evidence>
<sequence>MEAKATFNQVRLGNEVKSNSPRETQQLAEKLAKTLKGGDVVALFGDLGAGKTVFVQGLAKGLGLKRKITSPTFVFMRSYPLNRRGEKLAFYHLDLYRGQNYQDFQSLGLSEIFTKDAIVVLEWADRIKEILPKKRIDVTFENLNEKARKIKIDRRV</sequence>
<keyword evidence="7" id="KW-0547">Nucleotide-binding</keyword>
<keyword evidence="4" id="KW-0963">Cytoplasm</keyword>
<dbReference type="NCBIfam" id="TIGR00150">
    <property type="entry name" value="T6A_YjeE"/>
    <property type="match status" value="1"/>
</dbReference>
<dbReference type="GO" id="GO:0046872">
    <property type="term" value="F:metal ion binding"/>
    <property type="evidence" value="ECO:0007669"/>
    <property type="project" value="UniProtKB-KW"/>
</dbReference>
<evidence type="ECO:0000256" key="10">
    <source>
        <dbReference type="ARBA" id="ARBA00032441"/>
    </source>
</evidence>
<proteinExistence type="inferred from homology"/>
<dbReference type="GO" id="GO:0002949">
    <property type="term" value="P:tRNA threonylcarbamoyladenosine modification"/>
    <property type="evidence" value="ECO:0007669"/>
    <property type="project" value="InterPro"/>
</dbReference>
<accession>A0A1F5GYJ7</accession>
<dbReference type="STRING" id="1797725.A3A49_02525"/>
<evidence type="ECO:0000313" key="12">
    <source>
        <dbReference type="Proteomes" id="UP000176740"/>
    </source>
</evidence>
<organism evidence="11 12">
    <name type="scientific">Candidatus Curtissbacteria bacterium RIFCSPLOWO2_01_FULL_38_11b</name>
    <dbReference type="NCBI Taxonomy" id="1797725"/>
    <lineage>
        <taxon>Bacteria</taxon>
        <taxon>Candidatus Curtissiibacteriota</taxon>
    </lineage>
</organism>
<keyword evidence="5" id="KW-0819">tRNA processing</keyword>
<comment type="caution">
    <text evidence="11">The sequence shown here is derived from an EMBL/GenBank/DDBJ whole genome shotgun (WGS) entry which is preliminary data.</text>
</comment>
<keyword evidence="9" id="KW-0460">Magnesium</keyword>
<evidence type="ECO:0000256" key="9">
    <source>
        <dbReference type="ARBA" id="ARBA00022842"/>
    </source>
</evidence>
<evidence type="ECO:0000256" key="5">
    <source>
        <dbReference type="ARBA" id="ARBA00022694"/>
    </source>
</evidence>
<evidence type="ECO:0000256" key="8">
    <source>
        <dbReference type="ARBA" id="ARBA00022840"/>
    </source>
</evidence>
<dbReference type="Pfam" id="PF02367">
    <property type="entry name" value="TsaE"/>
    <property type="match status" value="1"/>
</dbReference>
<dbReference type="GO" id="GO:0005737">
    <property type="term" value="C:cytoplasm"/>
    <property type="evidence" value="ECO:0007669"/>
    <property type="project" value="UniProtKB-SubCell"/>
</dbReference>
<dbReference type="Gene3D" id="3.40.50.300">
    <property type="entry name" value="P-loop containing nucleotide triphosphate hydrolases"/>
    <property type="match status" value="1"/>
</dbReference>
<evidence type="ECO:0000256" key="7">
    <source>
        <dbReference type="ARBA" id="ARBA00022741"/>
    </source>
</evidence>
<protein>
    <recommendedName>
        <fullName evidence="3">tRNA threonylcarbamoyladenosine biosynthesis protein TsaE</fullName>
    </recommendedName>
    <alternativeName>
        <fullName evidence="10">t(6)A37 threonylcarbamoyladenosine biosynthesis protein TsaE</fullName>
    </alternativeName>
</protein>
<dbReference type="GO" id="GO:0005524">
    <property type="term" value="F:ATP binding"/>
    <property type="evidence" value="ECO:0007669"/>
    <property type="project" value="UniProtKB-KW"/>
</dbReference>